<dbReference type="Proteomes" id="UP001623592">
    <property type="component" value="Unassembled WGS sequence"/>
</dbReference>
<keyword evidence="6 7" id="KW-0804">Transcription</keyword>
<evidence type="ECO:0000256" key="8">
    <source>
        <dbReference type="NCBIfam" id="TIGR01529"/>
    </source>
</evidence>
<keyword evidence="4 7" id="KW-0805">Transcription regulation</keyword>
<dbReference type="SUPFAM" id="SSF46785">
    <property type="entry name" value="Winged helix' DNA-binding domain"/>
    <property type="match status" value="1"/>
</dbReference>
<keyword evidence="12" id="KW-1185">Reference proteome</keyword>
<dbReference type="NCBIfam" id="NF001680">
    <property type="entry name" value="PRK00441.1"/>
    <property type="match status" value="1"/>
</dbReference>
<gene>
    <name evidence="7" type="primary">argR</name>
    <name evidence="11" type="ORF">ACJDT4_14120</name>
</gene>
<comment type="subcellular location">
    <subcellularLocation>
        <location evidence="1 7">Cytoplasm</location>
    </subcellularLocation>
</comment>
<evidence type="ECO:0000259" key="10">
    <source>
        <dbReference type="Pfam" id="PF02863"/>
    </source>
</evidence>
<dbReference type="SUPFAM" id="SSF55252">
    <property type="entry name" value="C-terminal domain of arginine repressor"/>
    <property type="match status" value="1"/>
</dbReference>
<sequence>MKISRHTKILEIINSKDIETQEELAEELRKSGMEITQATVSRDIKELKLIKVLSPKGKYKYATISPTEVFLSNKLVAIFSQTVINIDSVDNFVVVKTITGSGNAAAEAIDSLNLDGIVGTIAGDNTIFILARSKEKAYELVQKLKKMMNE</sequence>
<dbReference type="EMBL" id="JBJIAA010000011">
    <property type="protein sequence ID" value="MFL0251554.1"/>
    <property type="molecule type" value="Genomic_DNA"/>
</dbReference>
<dbReference type="PANTHER" id="PTHR34471:SF1">
    <property type="entry name" value="ARGININE REPRESSOR"/>
    <property type="match status" value="1"/>
</dbReference>
<dbReference type="InterPro" id="IPR036388">
    <property type="entry name" value="WH-like_DNA-bd_sf"/>
</dbReference>
<dbReference type="PRINTS" id="PR01467">
    <property type="entry name" value="ARGREPRESSOR"/>
</dbReference>
<evidence type="ECO:0000259" key="9">
    <source>
        <dbReference type="Pfam" id="PF01316"/>
    </source>
</evidence>
<keyword evidence="5 7" id="KW-0238">DNA-binding</keyword>
<keyword evidence="3 7" id="KW-0963">Cytoplasm</keyword>
<dbReference type="InterPro" id="IPR020899">
    <property type="entry name" value="Arg_repress_C"/>
</dbReference>
<dbReference type="Pfam" id="PF01316">
    <property type="entry name" value="Arg_repressor"/>
    <property type="match status" value="1"/>
</dbReference>
<evidence type="ECO:0000313" key="11">
    <source>
        <dbReference type="EMBL" id="MFL0251554.1"/>
    </source>
</evidence>
<dbReference type="InterPro" id="IPR020900">
    <property type="entry name" value="Arg_repress_DNA-bd"/>
</dbReference>
<evidence type="ECO:0000256" key="2">
    <source>
        <dbReference type="ARBA" id="ARBA00008316"/>
    </source>
</evidence>
<comment type="function">
    <text evidence="7">Regulates arginine biosynthesis genes.</text>
</comment>
<feature type="domain" description="Arginine repressor DNA-binding" evidence="9">
    <location>
        <begin position="2"/>
        <end position="64"/>
    </location>
</feature>
<comment type="pathway">
    <text evidence="7">Amino-acid biosynthesis; L-arginine biosynthesis [regulation].</text>
</comment>
<protein>
    <recommendedName>
        <fullName evidence="7 8">Arginine repressor</fullName>
    </recommendedName>
</protein>
<dbReference type="PANTHER" id="PTHR34471">
    <property type="entry name" value="ARGININE REPRESSOR"/>
    <property type="match status" value="1"/>
</dbReference>
<comment type="caution">
    <text evidence="11">The sequence shown here is derived from an EMBL/GenBank/DDBJ whole genome shotgun (WGS) entry which is preliminary data.</text>
</comment>
<feature type="domain" description="Arginine repressor C-terminal" evidence="10">
    <location>
        <begin position="79"/>
        <end position="146"/>
    </location>
</feature>
<organism evidence="11 12">
    <name type="scientific">Clostridium neuense</name>
    <dbReference type="NCBI Taxonomy" id="1728934"/>
    <lineage>
        <taxon>Bacteria</taxon>
        <taxon>Bacillati</taxon>
        <taxon>Bacillota</taxon>
        <taxon>Clostridia</taxon>
        <taxon>Eubacteriales</taxon>
        <taxon>Clostridiaceae</taxon>
        <taxon>Clostridium</taxon>
    </lineage>
</organism>
<proteinExistence type="inferred from homology"/>
<evidence type="ECO:0000256" key="4">
    <source>
        <dbReference type="ARBA" id="ARBA00023015"/>
    </source>
</evidence>
<dbReference type="InterPro" id="IPR036251">
    <property type="entry name" value="Arg_repress_C_sf"/>
</dbReference>
<keyword evidence="7" id="KW-0678">Repressor</keyword>
<evidence type="ECO:0000256" key="7">
    <source>
        <dbReference type="HAMAP-Rule" id="MF_00173"/>
    </source>
</evidence>
<evidence type="ECO:0000256" key="1">
    <source>
        <dbReference type="ARBA" id="ARBA00004496"/>
    </source>
</evidence>
<dbReference type="Pfam" id="PF02863">
    <property type="entry name" value="Arg_repressor_C"/>
    <property type="match status" value="1"/>
</dbReference>
<dbReference type="NCBIfam" id="TIGR01529">
    <property type="entry name" value="argR_whole"/>
    <property type="match status" value="1"/>
</dbReference>
<dbReference type="Gene3D" id="3.30.1360.40">
    <property type="match status" value="1"/>
</dbReference>
<accession>A0ABW8TGA2</accession>
<keyword evidence="7" id="KW-0028">Amino-acid biosynthesis</keyword>
<keyword evidence="7" id="KW-0055">Arginine biosynthesis</keyword>
<evidence type="ECO:0000256" key="5">
    <source>
        <dbReference type="ARBA" id="ARBA00023125"/>
    </source>
</evidence>
<dbReference type="Gene3D" id="1.10.10.10">
    <property type="entry name" value="Winged helix-like DNA-binding domain superfamily/Winged helix DNA-binding domain"/>
    <property type="match status" value="1"/>
</dbReference>
<dbReference type="RefSeq" id="WP_406788208.1">
    <property type="nucleotide sequence ID" value="NZ_JBJIAA010000011.1"/>
</dbReference>
<name>A0ABW8TGA2_9CLOT</name>
<dbReference type="HAMAP" id="MF_00173">
    <property type="entry name" value="Arg_repressor"/>
    <property type="match status" value="1"/>
</dbReference>
<evidence type="ECO:0000313" key="12">
    <source>
        <dbReference type="Proteomes" id="UP001623592"/>
    </source>
</evidence>
<dbReference type="InterPro" id="IPR036390">
    <property type="entry name" value="WH_DNA-bd_sf"/>
</dbReference>
<dbReference type="InterPro" id="IPR001669">
    <property type="entry name" value="Arg_repress"/>
</dbReference>
<comment type="similarity">
    <text evidence="2 7">Belongs to the ArgR family.</text>
</comment>
<reference evidence="11 12" key="1">
    <citation type="submission" date="2024-11" db="EMBL/GenBank/DDBJ databases">
        <authorList>
            <person name="Heng Y.C."/>
            <person name="Lim A.C.H."/>
            <person name="Lee J.K.Y."/>
            <person name="Kittelmann S."/>
        </authorList>
    </citation>
    <scope>NUCLEOTIDE SEQUENCE [LARGE SCALE GENOMIC DNA]</scope>
    <source>
        <strain evidence="11 12">WILCCON 0114</strain>
    </source>
</reference>
<evidence type="ECO:0000256" key="3">
    <source>
        <dbReference type="ARBA" id="ARBA00022490"/>
    </source>
</evidence>
<evidence type="ECO:0000256" key="6">
    <source>
        <dbReference type="ARBA" id="ARBA00023163"/>
    </source>
</evidence>